<accession>A0A556TH36</accession>
<feature type="transmembrane region" description="Helical" evidence="13">
    <location>
        <begin position="2311"/>
        <end position="2340"/>
    </location>
</feature>
<keyword evidence="6 13" id="KW-0812">Transmembrane</keyword>
<feature type="compositionally biased region" description="Low complexity" evidence="12">
    <location>
        <begin position="846"/>
        <end position="867"/>
    </location>
</feature>
<sequence length="2808" mass="307804">MQTFNATMFHVKSTCPIILTHFSHAGVECYITVQRDASGVMKKVQILVNKIATTVQDGILTVEGNSISLPYDHTYQSVYNFGIYTRLTSKVLPLSVTWYSLAEGVTSLWVQLDRPLVDGMTGMCGRINGSETRAQLLDSNVIHEELCVTSDSQLVEDKGLNWTVSIRFSDMTIEEIYLDVYQERYIFSLNSVQLRDKKIAATDLSQTGLCGSNNNNTEDDFTTSSGIVENSARLFASSWAIGDCASSVLDVCVNNDNEIFAEEKCSQLTNTTGVFAPCHDYVPVHTYLSACIQKTCQATSRLQQHVCVGLGNYAKACASQGIIIGDWRAETGCTYTCDGNLRFDYAMQACNRTCRSLSGPDPTCDMLDDPVEGCGCESGTHLNTQLKCSPRALCDCTYPDCPPGQICVHCAQTPVSTLQRTCPSLSKPTSFDESCTSGCYCPEGQFADHNGSCVTQERCTCEFSGMIYASGESVESNCKTCTCRGGQWDCIGDPCPGVCEVFGNGQYKTFDSSWYRFDGHCQYTLVEDVSGLFSINAESVPCCDEALTCSRAISVKLKDEVTLILCDMNVTQKLHNGWHLGAQSLYSVHTVGLYIIVSVPQLGLNIIWDKQTKIKIELQAYWNGKVRGLCGDFDGKLMNDLLTSSSTVVFSTLEFGNSWKTAVPPCSDVTEELFPCERHSYCAAWAQRRCMILHSDTFKACHLKVDPTPYYQACVLESCSCDFEGKFLGFCTTVATYADACTTQNVCIKWRTPDLCPVYCDYYNEEGQYSWHYEACPRQFKTCGKKNKFLGNLEGCYPQCPTDMPYYDENRKKCTSLDRCTCYFNNTVLEPDPCFTTPGSTTTVHLDTSTTPITTKHTPTTSLTPTTLNIQTGKKPTTHTAGHQVSNYTSTTAGTTITKTTEEPTTVSTISTTPLTTTTTEIPKTTTKTSTLELTTEEPTSTTPLTTTTTTTETPITTTKTVTPGFTSEEPTSTTQETTTETPIITTKTTTSEFTTEEPTSTTPLTTTTTTTETPITTTKTVTPGFTSEEPTSTTQETTTETPIITTKTTTSEFTTEEPTSTTPLTTTTTTTETPITTTKTVTPGFTSEEPTSTTQETTTETPIITTKTTTSEFTTEEPTSTTPLTTTTTETPITTTKTVTPGFTSEEPTSTTQETTTETPITTTKTTTSEFTTEEPTSTTPLTTTTTTTETPITTTKTVTPGFTSEEPTSTTQETTTETPIITTKTTTSEFTTEEPTSTTPLTTTTVGTPITTTKTSTLEFTSEEPTSTTQETTTETPITTTKTSTLEFTTEEPTSTTPLTTTTIGTPVTTTKTSTSEFTTKEPTSTTPITTTKTVTPELTTEEPTSTTQATTTETPITTTKTVTPGFSTEEPTSTTPLTTTTIGTPKTTTKTSTSEFTTEEPTSTTPLTKTTTTIGTPKTTTKTSTSEFTTEEPTSTTPLTKTTTETPITTAKRATTTFTSKKPTSTIQATTTKTSIITTSTITTVTKQNKNIPEISDETSPSPTALETPVTTTTTPSTDCKDPNKNQTWPEGFEWTEDCYTKICKNGVIELRPLICQTPVIPVCPRGTQKLIKDKQGCCDTWQCDCQCDVFGDPHYMSFAGQNFVFLENCTYILVKETIPRHRLSISVDNYYCEPLASCARGIIVQYQNNTVKLQVVDVPNDMPILQITLNQVTIKPPYQAHGLRFESTDAEVYLYIDEIRSNIFLSVWNTLQINLAMEHFLHNTQGQCGVCGGPSCTRRNGIVETEDCCDKTAYEWIEDDPMKPYCQQARRHVPCHTNITTTTVPSATPTASCQAPLCELLRHQAFSKCSGEIDVEKLVSNCKFDYCVAQKNSSVCSPLERLADQCKKMGVCVAWRNLTNGICDVACPDGMIFDECRSTPTDFCQGGVRVPGTTLDTIRSGCFCPDNQLLADTYKKICVSLCTNCRGPLGEPMPVGAIWESNCHTCTCNNQTLTEECRPNPPLPTPTCSPGSALTFDCCKNQICVEKTCEYNGTTYKVGETWKDPRSPCLTYHCTGEGIEIERSVCPQPSGPGEHGVWDEHQCCDSCNTTCGVRLSKMTVENCTQEVMLPICEGNCASGFLWMRAGKDLQLEHNQFSCREKDYEFRQISLANMSVEKKQARQTCCSKLKLFLASLSFVYFAKAFQGSYMKSSITQIERRFDIPSSQIGFIDGSFEIGNLMVIAFVSYFGAKLHRPRLIGVGCLIMAISSFITASPHFFQGLYKYETSITHSENNNTQPILPCLPTGSHSQENEPITAENQTECEKKTGSSLWVLVFLGNMLRGIGETPVMPLGLSYMDDFAKEENTAFYIACIHTFGILGPMVGFLLGSFCAKIYVDIGAVDLDSISINHKDTRWVGAWWLGFLATGAVMLLAGIPFWFLPRSLPKQVEENANKSQDANHSEQDSFIPVENEDNKCTQLSEKADSVSMAALAKDFLPSLRRLFSNSIYILIILTSLAQVNSLIGMITFKPKYMEQIYGQSPSKVILLIGIMNIPAVALGIILGGFVMKKFQLSIIGAARISISAGFLSFIFMLSQYFLYCENAQVAGLTVSYEGFSNISSHQQSLVSQCNSKCSCSLKHWDPVCANNGLTYSTPCLAGCQSATGFGKEMVFHNCSCVAEAPLHSMNLSAVLGQCPRKDNCDYTFKIYMVVTVIGAFLSASGATPAYFVLLRSIKPDLKSLALGMQTLIVRTLGGIPPPIYFGALIDRTCLKWGTKQCGGRGACRLYNANAFRVTFLGLIYGLSALSFLLWTLLYKKISYRQRKLALQNQDKAAEQEANNMAKDTGNAPSAIVKCKEELDKETSI</sequence>
<proteinExistence type="inferred from homology"/>
<dbReference type="InterPro" id="IPR004156">
    <property type="entry name" value="OATP"/>
</dbReference>
<evidence type="ECO:0000256" key="1">
    <source>
        <dbReference type="ARBA" id="ARBA00004613"/>
    </source>
</evidence>
<feature type="domain" description="Major facilitator superfamily (MFS) profile" evidence="14">
    <location>
        <begin position="2135"/>
        <end position="2762"/>
    </location>
</feature>
<dbReference type="Pfam" id="PF00094">
    <property type="entry name" value="VWD"/>
    <property type="match status" value="3"/>
</dbReference>
<dbReference type="SUPFAM" id="SSF100895">
    <property type="entry name" value="Kazal-type serine protease inhibitors"/>
    <property type="match status" value="1"/>
</dbReference>
<dbReference type="NCBIfam" id="TIGR00805">
    <property type="entry name" value="oat"/>
    <property type="match status" value="1"/>
</dbReference>
<organism evidence="17 18">
    <name type="scientific">Bagarius yarrelli</name>
    <name type="common">Goonch</name>
    <name type="synonym">Bagrus yarrelli</name>
    <dbReference type="NCBI Taxonomy" id="175774"/>
    <lineage>
        <taxon>Eukaryota</taxon>
        <taxon>Metazoa</taxon>
        <taxon>Chordata</taxon>
        <taxon>Craniata</taxon>
        <taxon>Vertebrata</taxon>
        <taxon>Euteleostomi</taxon>
        <taxon>Actinopterygii</taxon>
        <taxon>Neopterygii</taxon>
        <taxon>Teleostei</taxon>
        <taxon>Ostariophysi</taxon>
        <taxon>Siluriformes</taxon>
        <taxon>Sisoridae</taxon>
        <taxon>Sisorinae</taxon>
        <taxon>Bagarius</taxon>
    </lineage>
</organism>
<evidence type="ECO:0000256" key="3">
    <source>
        <dbReference type="ARBA" id="ARBA00009657"/>
    </source>
</evidence>
<keyword evidence="4" id="KW-1003">Cell membrane</keyword>
<dbReference type="GO" id="GO:0022857">
    <property type="term" value="F:transmembrane transporter activity"/>
    <property type="evidence" value="ECO:0007669"/>
    <property type="project" value="InterPro"/>
</dbReference>
<dbReference type="InterPro" id="IPR050780">
    <property type="entry name" value="Mucin_vWF_Thrombospondin_sf"/>
</dbReference>
<dbReference type="SMART" id="SM00214">
    <property type="entry name" value="VWC"/>
    <property type="match status" value="4"/>
</dbReference>
<dbReference type="Pfam" id="PF03137">
    <property type="entry name" value="OATP"/>
    <property type="match status" value="1"/>
</dbReference>
<dbReference type="InterPro" id="IPR001007">
    <property type="entry name" value="VWF_dom"/>
</dbReference>
<feature type="region of interest" description="Disordered" evidence="12">
    <location>
        <begin position="1496"/>
        <end position="1528"/>
    </location>
</feature>
<feature type="transmembrane region" description="Helical" evidence="13">
    <location>
        <begin position="2516"/>
        <end position="2537"/>
    </location>
</feature>
<dbReference type="InterPro" id="IPR020846">
    <property type="entry name" value="MFS_dom"/>
</dbReference>
<feature type="region of interest" description="Disordered" evidence="12">
    <location>
        <begin position="927"/>
        <end position="1462"/>
    </location>
</feature>
<evidence type="ECO:0000256" key="7">
    <source>
        <dbReference type="ARBA" id="ARBA00022737"/>
    </source>
</evidence>
<keyword evidence="7" id="KW-0677">Repeat</keyword>
<dbReference type="PROSITE" id="PS50850">
    <property type="entry name" value="MFS"/>
    <property type="match status" value="1"/>
</dbReference>
<evidence type="ECO:0000313" key="18">
    <source>
        <dbReference type="Proteomes" id="UP000319801"/>
    </source>
</evidence>
<comment type="caution">
    <text evidence="17">The sequence shown here is derived from an EMBL/GenBank/DDBJ whole genome shotgun (WGS) entry which is preliminary data.</text>
</comment>
<feature type="transmembrane region" description="Helical" evidence="13">
    <location>
        <begin position="2739"/>
        <end position="2758"/>
    </location>
</feature>
<protein>
    <submittedName>
        <fullName evidence="17">Solute carrier organic anion transporter family member 1C1</fullName>
    </submittedName>
</protein>
<feature type="region of interest" description="Disordered" evidence="12">
    <location>
        <begin position="846"/>
        <end position="889"/>
    </location>
</feature>
<evidence type="ECO:0000256" key="8">
    <source>
        <dbReference type="ARBA" id="ARBA00022989"/>
    </source>
</evidence>
<feature type="domain" description="VWFD" evidence="15">
    <location>
        <begin position="1"/>
        <end position="247"/>
    </location>
</feature>
<keyword evidence="11" id="KW-0325">Glycoprotein</keyword>
<evidence type="ECO:0000256" key="9">
    <source>
        <dbReference type="ARBA" id="ARBA00023136"/>
    </source>
</evidence>
<dbReference type="PANTHER" id="PTHR11339">
    <property type="entry name" value="EXTRACELLULAR MATRIX GLYCOPROTEIN RELATED"/>
    <property type="match status" value="1"/>
</dbReference>
<evidence type="ECO:0000259" key="16">
    <source>
        <dbReference type="PROSITE" id="PS51465"/>
    </source>
</evidence>
<dbReference type="EMBL" id="VCAZ01000001">
    <property type="protein sequence ID" value="TSK13160.1"/>
    <property type="molecule type" value="Genomic_DNA"/>
</dbReference>
<reference evidence="17 18" key="1">
    <citation type="journal article" date="2019" name="Genome Biol. Evol.">
        <title>Whole-Genome Sequencing of the Giant Devil Catfish, Bagarius yarrelli.</title>
        <authorList>
            <person name="Jiang W."/>
            <person name="Lv Y."/>
            <person name="Cheng L."/>
            <person name="Yang K."/>
            <person name="Chao B."/>
            <person name="Wang X."/>
            <person name="Li Y."/>
            <person name="Pan X."/>
            <person name="You X."/>
            <person name="Zhang Y."/>
            <person name="Yang J."/>
            <person name="Li J."/>
            <person name="Zhang X."/>
            <person name="Liu S."/>
            <person name="Sun C."/>
            <person name="Yang J."/>
            <person name="Shi Q."/>
        </authorList>
    </citation>
    <scope>NUCLEOTIDE SEQUENCE [LARGE SCALE GENOMIC DNA]</scope>
    <source>
        <strain evidence="17">JWS20170419001</strain>
        <tissue evidence="17">Muscle</tissue>
    </source>
</reference>
<feature type="compositionally biased region" description="Polar residues" evidence="12">
    <location>
        <begin position="868"/>
        <end position="889"/>
    </location>
</feature>
<keyword evidence="10" id="KW-1015">Disulfide bond</keyword>
<dbReference type="Pfam" id="PF08742">
    <property type="entry name" value="C8"/>
    <property type="match status" value="3"/>
</dbReference>
<evidence type="ECO:0000256" key="4">
    <source>
        <dbReference type="ARBA" id="ARBA00022475"/>
    </source>
</evidence>
<feature type="transmembrane region" description="Helical" evidence="13">
    <location>
        <begin position="2171"/>
        <end position="2194"/>
    </location>
</feature>
<dbReference type="PROSITE" id="PS51465">
    <property type="entry name" value="KAZAL_2"/>
    <property type="match status" value="1"/>
</dbReference>
<dbReference type="GO" id="GO:0005615">
    <property type="term" value="C:extracellular space"/>
    <property type="evidence" value="ECO:0007669"/>
    <property type="project" value="TreeGrafter"/>
</dbReference>
<dbReference type="Proteomes" id="UP000319801">
    <property type="component" value="Unassembled WGS sequence"/>
</dbReference>
<gene>
    <name evidence="17" type="ORF">Baya_0034</name>
</gene>
<dbReference type="Pfam" id="PF07648">
    <property type="entry name" value="Kazal_2"/>
    <property type="match status" value="1"/>
</dbReference>
<evidence type="ECO:0000259" key="14">
    <source>
        <dbReference type="PROSITE" id="PS50850"/>
    </source>
</evidence>
<evidence type="ECO:0000256" key="13">
    <source>
        <dbReference type="SAM" id="Phobius"/>
    </source>
</evidence>
<keyword evidence="9 13" id="KW-0472">Membrane</keyword>
<evidence type="ECO:0000256" key="6">
    <source>
        <dbReference type="ARBA" id="ARBA00022692"/>
    </source>
</evidence>
<evidence type="ECO:0000256" key="12">
    <source>
        <dbReference type="SAM" id="MobiDB-lite"/>
    </source>
</evidence>
<dbReference type="SMART" id="SM00216">
    <property type="entry name" value="VWD"/>
    <property type="match status" value="2"/>
</dbReference>
<dbReference type="InterPro" id="IPR036058">
    <property type="entry name" value="Kazal_dom_sf"/>
</dbReference>
<feature type="domain" description="Kazal-like" evidence="16">
    <location>
        <begin position="2567"/>
        <end position="2622"/>
    </location>
</feature>
<evidence type="ECO:0000313" key="17">
    <source>
        <dbReference type="EMBL" id="TSK13160.1"/>
    </source>
</evidence>
<dbReference type="OrthoDB" id="6262482at2759"/>
<feature type="transmembrane region" description="Helical" evidence="13">
    <location>
        <begin position="2488"/>
        <end position="2510"/>
    </location>
</feature>
<name>A0A556TH36_BAGYA</name>
<dbReference type="SUPFAM" id="SSF103473">
    <property type="entry name" value="MFS general substrate transporter"/>
    <property type="match status" value="1"/>
</dbReference>
<feature type="domain" description="VWFD" evidence="15">
    <location>
        <begin position="1589"/>
        <end position="1771"/>
    </location>
</feature>
<feature type="transmembrane region" description="Helical" evidence="13">
    <location>
        <begin position="2650"/>
        <end position="2673"/>
    </location>
</feature>
<dbReference type="InterPro" id="IPR002350">
    <property type="entry name" value="Kazal_dom"/>
</dbReference>
<dbReference type="SUPFAM" id="SSF57603">
    <property type="entry name" value="FnI-like domain"/>
    <property type="match status" value="1"/>
</dbReference>
<dbReference type="InterPro" id="IPR036084">
    <property type="entry name" value="Ser_inhib-like_sf"/>
</dbReference>
<dbReference type="SMART" id="SM00832">
    <property type="entry name" value="C8"/>
    <property type="match status" value="3"/>
</dbReference>
<dbReference type="SUPFAM" id="SSF57567">
    <property type="entry name" value="Serine protease inhibitors"/>
    <property type="match status" value="2"/>
</dbReference>
<dbReference type="InterPro" id="IPR001846">
    <property type="entry name" value="VWF_type-D"/>
</dbReference>
<dbReference type="Gene3D" id="1.20.1250.20">
    <property type="entry name" value="MFS general substrate transporter like domains"/>
    <property type="match status" value="1"/>
</dbReference>
<dbReference type="InterPro" id="IPR036259">
    <property type="entry name" value="MFS_trans_sf"/>
</dbReference>
<dbReference type="Gene3D" id="2.10.25.10">
    <property type="entry name" value="Laminin"/>
    <property type="match status" value="1"/>
</dbReference>
<feature type="transmembrane region" description="Helical" evidence="13">
    <location>
        <begin position="2446"/>
        <end position="2467"/>
    </location>
</feature>
<dbReference type="Pfam" id="PF25962">
    <property type="entry name" value="TIL_OTOGL_Mucin"/>
    <property type="match status" value="1"/>
</dbReference>
<dbReference type="GO" id="GO:0005886">
    <property type="term" value="C:plasma membrane"/>
    <property type="evidence" value="ECO:0007669"/>
    <property type="project" value="UniProtKB-SubCell"/>
</dbReference>
<dbReference type="InterPro" id="IPR058753">
    <property type="entry name" value="TIL_OTOGL_Mucin"/>
</dbReference>
<evidence type="ECO:0000256" key="2">
    <source>
        <dbReference type="ARBA" id="ARBA00004651"/>
    </source>
</evidence>
<dbReference type="GO" id="GO:0031012">
    <property type="term" value="C:extracellular matrix"/>
    <property type="evidence" value="ECO:0007669"/>
    <property type="project" value="TreeGrafter"/>
</dbReference>
<comment type="similarity">
    <text evidence="3">Belongs to the organo anion transporter (TC 2.A.60) family.</text>
</comment>
<keyword evidence="8 13" id="KW-1133">Transmembrane helix</keyword>
<evidence type="ECO:0000256" key="5">
    <source>
        <dbReference type="ARBA" id="ARBA00022525"/>
    </source>
</evidence>
<evidence type="ECO:0000259" key="15">
    <source>
        <dbReference type="PROSITE" id="PS51233"/>
    </source>
</evidence>
<feature type="transmembrane region" description="Helical" evidence="13">
    <location>
        <begin position="2361"/>
        <end position="2383"/>
    </location>
</feature>
<dbReference type="InterPro" id="IPR014853">
    <property type="entry name" value="VWF/SSPO/ZAN-like_Cys-rich_dom"/>
</dbReference>
<feature type="transmembrane region" description="Helical" evidence="13">
    <location>
        <begin position="2201"/>
        <end position="2222"/>
    </location>
</feature>
<keyword evidence="18" id="KW-1185">Reference proteome</keyword>
<dbReference type="PANTHER" id="PTHR11339:SF408">
    <property type="entry name" value="MUCIN-5B"/>
    <property type="match status" value="1"/>
</dbReference>
<feature type="compositionally biased region" description="Low complexity" evidence="12">
    <location>
        <begin position="1506"/>
        <end position="1521"/>
    </location>
</feature>
<evidence type="ECO:0000256" key="11">
    <source>
        <dbReference type="ARBA" id="ARBA00023180"/>
    </source>
</evidence>
<keyword evidence="5" id="KW-0964">Secreted</keyword>
<dbReference type="PROSITE" id="PS51233">
    <property type="entry name" value="VWFD"/>
    <property type="match status" value="3"/>
</dbReference>
<feature type="domain" description="VWFD" evidence="15">
    <location>
        <begin position="497"/>
        <end position="667"/>
    </location>
</feature>
<dbReference type="CDD" id="cd19941">
    <property type="entry name" value="TIL"/>
    <property type="match status" value="1"/>
</dbReference>
<evidence type="ECO:0000256" key="10">
    <source>
        <dbReference type="ARBA" id="ARBA00023157"/>
    </source>
</evidence>
<comment type="subcellular location">
    <subcellularLocation>
        <location evidence="2">Cell membrane</location>
        <topology evidence="2">Multi-pass membrane protein</topology>
    </subcellularLocation>
    <subcellularLocation>
        <location evidence="1">Secreted</location>
    </subcellularLocation>
</comment>